<reference evidence="2 3" key="1">
    <citation type="submission" date="2017-07" db="EMBL/GenBank/DDBJ databases">
        <authorList>
            <person name="Talla V."/>
            <person name="Backstrom N."/>
        </authorList>
    </citation>
    <scope>NUCLEOTIDE SEQUENCE [LARGE SCALE GENOMIC DNA]</scope>
</reference>
<dbReference type="EMBL" id="FZQP02002891">
    <property type="protein sequence ID" value="VVC96823.1"/>
    <property type="molecule type" value="Genomic_DNA"/>
</dbReference>
<evidence type="ECO:0000313" key="3">
    <source>
        <dbReference type="Proteomes" id="UP000324832"/>
    </source>
</evidence>
<organism evidence="2 3">
    <name type="scientific">Leptidea sinapis</name>
    <dbReference type="NCBI Taxonomy" id="189913"/>
    <lineage>
        <taxon>Eukaryota</taxon>
        <taxon>Metazoa</taxon>
        <taxon>Ecdysozoa</taxon>
        <taxon>Arthropoda</taxon>
        <taxon>Hexapoda</taxon>
        <taxon>Insecta</taxon>
        <taxon>Pterygota</taxon>
        <taxon>Neoptera</taxon>
        <taxon>Endopterygota</taxon>
        <taxon>Lepidoptera</taxon>
        <taxon>Glossata</taxon>
        <taxon>Ditrysia</taxon>
        <taxon>Papilionoidea</taxon>
        <taxon>Pieridae</taxon>
        <taxon>Dismorphiinae</taxon>
        <taxon>Leptidea</taxon>
    </lineage>
</organism>
<feature type="compositionally biased region" description="Polar residues" evidence="1">
    <location>
        <begin position="10"/>
        <end position="52"/>
    </location>
</feature>
<proteinExistence type="predicted"/>
<dbReference type="Proteomes" id="UP000324832">
    <property type="component" value="Unassembled WGS sequence"/>
</dbReference>
<gene>
    <name evidence="2" type="ORF">LSINAPIS_LOCUS8234</name>
</gene>
<dbReference type="AlphaFoldDB" id="A0A5E4QH58"/>
<evidence type="ECO:0000313" key="2">
    <source>
        <dbReference type="EMBL" id="VVC96823.1"/>
    </source>
</evidence>
<sequence length="121" mass="13386">MSEGDLVFSYETSPRGNLHQTGSPRTIPRTTVSAGPSTSGMQSASTPSSSSGWRILKARRSLPLRDEHIYRLLADSGSYGDSAEEEVEEMEEEHRVEIEEDDEAIRKRIELSSRCGSGRGR</sequence>
<evidence type="ECO:0000256" key="1">
    <source>
        <dbReference type="SAM" id="MobiDB-lite"/>
    </source>
</evidence>
<protein>
    <submittedName>
        <fullName evidence="2">Uncharacterized protein</fullName>
    </submittedName>
</protein>
<accession>A0A5E4QH58</accession>
<feature type="region of interest" description="Disordered" evidence="1">
    <location>
        <begin position="1"/>
        <end position="52"/>
    </location>
</feature>
<keyword evidence="3" id="KW-1185">Reference proteome</keyword>
<name>A0A5E4QH58_9NEOP</name>